<gene>
    <name evidence="1" type="ORF">MT2528_3114</name>
    <name evidence="2" type="ORF">NVI5450_3310</name>
</gene>
<keyword evidence="3" id="KW-1185">Reference proteome</keyword>
<dbReference type="GeneID" id="61298368"/>
<dbReference type="Proteomes" id="UP000182660">
    <property type="component" value="Unassembled WGS sequence"/>
</dbReference>
<reference evidence="1 3" key="1">
    <citation type="submission" date="2016-11" db="EMBL/GenBank/DDBJ databases">
        <authorList>
            <person name="Klemetsen T."/>
        </authorList>
    </citation>
    <scope>NUCLEOTIDE SEQUENCE [LARGE SCALE GENOMIC DNA]</scope>
    <source>
        <strain evidence="1">MT 2528</strain>
    </source>
</reference>
<evidence type="ECO:0000313" key="4">
    <source>
        <dbReference type="Proteomes" id="UP000183794"/>
    </source>
</evidence>
<name>A0A1L0BRI7_9GAMM</name>
<dbReference type="EMBL" id="FPLJ01000069">
    <property type="protein sequence ID" value="SGY96035.1"/>
    <property type="molecule type" value="Genomic_DNA"/>
</dbReference>
<dbReference type="Proteomes" id="UP000183794">
    <property type="component" value="Unassembled WGS sequence"/>
</dbReference>
<accession>A0A1L0BRI7</accession>
<organism evidence="2 4">
    <name type="scientific">Moritella viscosa</name>
    <dbReference type="NCBI Taxonomy" id="80854"/>
    <lineage>
        <taxon>Bacteria</taxon>
        <taxon>Pseudomonadati</taxon>
        <taxon>Pseudomonadota</taxon>
        <taxon>Gammaproteobacteria</taxon>
        <taxon>Alteromonadales</taxon>
        <taxon>Moritellaceae</taxon>
        <taxon>Moritella</taxon>
    </lineage>
</organism>
<reference evidence="2 4" key="2">
    <citation type="submission" date="2016-11" db="EMBL/GenBank/DDBJ databases">
        <authorList>
            <person name="Jaros S."/>
            <person name="Januszkiewicz K."/>
            <person name="Wedrychowicz H."/>
        </authorList>
    </citation>
    <scope>NUCLEOTIDE SEQUENCE [LARGE SCALE GENOMIC DNA]</scope>
    <source>
        <strain evidence="2">NVI 5450</strain>
    </source>
</reference>
<protein>
    <submittedName>
        <fullName evidence="2">Uncharacterized protein</fullName>
    </submittedName>
</protein>
<sequence length="50" mass="6083">MDTILRGKYKIMYELRWADEIDEKEGVIYFFGRLADPIRLQDILDNIELY</sequence>
<proteinExistence type="predicted"/>
<evidence type="ECO:0000313" key="2">
    <source>
        <dbReference type="EMBL" id="SGZ08319.1"/>
    </source>
</evidence>
<dbReference type="AlphaFoldDB" id="A0A1L0BRI7"/>
<dbReference type="RefSeq" id="WP_170860779.1">
    <property type="nucleotide sequence ID" value="NZ_CAWQZC010000029.1"/>
</dbReference>
<evidence type="ECO:0000313" key="3">
    <source>
        <dbReference type="Proteomes" id="UP000182660"/>
    </source>
</evidence>
<dbReference type="EMBL" id="FPLD01000091">
    <property type="protein sequence ID" value="SGZ08319.1"/>
    <property type="molecule type" value="Genomic_DNA"/>
</dbReference>
<evidence type="ECO:0000313" key="1">
    <source>
        <dbReference type="EMBL" id="SGY96035.1"/>
    </source>
</evidence>